<organism evidence="6 7">
    <name type="scientific">Taibaiella lutea</name>
    <dbReference type="NCBI Taxonomy" id="2608001"/>
    <lineage>
        <taxon>Bacteria</taxon>
        <taxon>Pseudomonadati</taxon>
        <taxon>Bacteroidota</taxon>
        <taxon>Chitinophagia</taxon>
        <taxon>Chitinophagales</taxon>
        <taxon>Chitinophagaceae</taxon>
        <taxon>Taibaiella</taxon>
    </lineage>
</organism>
<sequence>MAFQRIFLLVITLAFSSLIYGHDIAINIKVTNEQQALIPYSTVTLVSKTDSAIRTGTITDSTATAHLNVPDIGFYQLQISSVGYNNFSQIIEVTDSNFNFTFKLKAGSAALNEVVIQASKPLMQQEDDKTIINTESLEAASTNVYEVIEKTPGLFVDQDGNIYISSTTPAKVYINGKELKMSTADIAGMLKSLPPNAIDKIEILRTPSAKYDASNSGGIVNVVLKKGVKIGITGSATAGYQQGKYNNKFAGFNVSNNNGETSSYLNLNYSNSNNYQVLNTNRDISIDTIIAQKAYSTTPSDAVYLGYGINKDFTDNMNLSYDGRVSYNNYNNYTDNTNSFEAIANDIVLGSSKALSTTNDKTFLVNQDISSTLKLDTAGSEWTNSFTYSYNNNRERLDYNTYSALPYGGNGISNTSHHYFELQSDLTLKLPGKITIETGIKTTYLPFNNKADYVLTNNGDTINDNSRTTTYKYAENINAAYFQASKTFGAFILKSGLRMENTNMSGHQTVPFDTSFSVHRTDFFPYVYLSRKIMTIAKYEIRAYLVYRRTIARPSYDQLNPFPKYVDQFLSEVGNPNLKPQFSNNYEFNISVEQRPLFAVGYNDTKDMFTNVYYQGDSLHALAYKTYDNVGSNKEFYIRGLGVIPPGGRYFFLFGAQYNHNLYQGLYQGQPLNFKGDSWLFFTYHQLKIDKNSMLTMNGFLRLKGTLQFYELSSFGSLSFNINRKFFNQKLTVTLSLNDAFFTNNNEFSISQPTVNAYGYRETDSRRFGINLRYNFGIRKKDEDPDLFKFPNNN</sequence>
<evidence type="ECO:0000256" key="3">
    <source>
        <dbReference type="ARBA" id="ARBA00023237"/>
    </source>
</evidence>
<dbReference type="PANTHER" id="PTHR40980">
    <property type="entry name" value="PLUG DOMAIN-CONTAINING PROTEIN"/>
    <property type="match status" value="1"/>
</dbReference>
<dbReference type="Pfam" id="PF14905">
    <property type="entry name" value="OMP_b-brl_3"/>
    <property type="match status" value="1"/>
</dbReference>
<accession>A0A5M6CGT4</accession>
<gene>
    <name evidence="6" type="ORF">F0919_16170</name>
</gene>
<keyword evidence="6" id="KW-0675">Receptor</keyword>
<evidence type="ECO:0000256" key="2">
    <source>
        <dbReference type="ARBA" id="ARBA00023136"/>
    </source>
</evidence>
<proteinExistence type="predicted"/>
<dbReference type="PANTHER" id="PTHR40980:SF4">
    <property type="entry name" value="TONB-DEPENDENT RECEPTOR-LIKE BETA-BARREL DOMAIN-CONTAINING PROTEIN"/>
    <property type="match status" value="1"/>
</dbReference>
<comment type="subcellular location">
    <subcellularLocation>
        <location evidence="1">Cell outer membrane</location>
    </subcellularLocation>
</comment>
<dbReference type="AlphaFoldDB" id="A0A5M6CGT4"/>
<protein>
    <submittedName>
        <fullName evidence="6">TonB-dependent receptor</fullName>
    </submittedName>
</protein>
<dbReference type="Gene3D" id="2.170.130.10">
    <property type="entry name" value="TonB-dependent receptor, plug domain"/>
    <property type="match status" value="1"/>
</dbReference>
<dbReference type="InterPro" id="IPR012910">
    <property type="entry name" value="Plug_dom"/>
</dbReference>
<evidence type="ECO:0000259" key="5">
    <source>
        <dbReference type="Pfam" id="PF14905"/>
    </source>
</evidence>
<feature type="domain" description="Outer membrane protein beta-barrel" evidence="5">
    <location>
        <begin position="374"/>
        <end position="774"/>
    </location>
</feature>
<keyword evidence="3" id="KW-0998">Cell outer membrane</keyword>
<dbReference type="GO" id="GO:0009279">
    <property type="term" value="C:cell outer membrane"/>
    <property type="evidence" value="ECO:0007669"/>
    <property type="project" value="UniProtKB-SubCell"/>
</dbReference>
<comment type="caution">
    <text evidence="6">The sequence shown here is derived from an EMBL/GenBank/DDBJ whole genome shotgun (WGS) entry which is preliminary data.</text>
</comment>
<dbReference type="EMBL" id="VWSH01000004">
    <property type="protein sequence ID" value="KAA5532329.1"/>
    <property type="molecule type" value="Genomic_DNA"/>
</dbReference>
<evidence type="ECO:0000313" key="7">
    <source>
        <dbReference type="Proteomes" id="UP000323632"/>
    </source>
</evidence>
<evidence type="ECO:0000256" key="1">
    <source>
        <dbReference type="ARBA" id="ARBA00004442"/>
    </source>
</evidence>
<dbReference type="Proteomes" id="UP000323632">
    <property type="component" value="Unassembled WGS sequence"/>
</dbReference>
<keyword evidence="2" id="KW-0472">Membrane</keyword>
<reference evidence="6 7" key="1">
    <citation type="submission" date="2019-09" db="EMBL/GenBank/DDBJ databases">
        <title>Genome sequence and assembly of Taibaiella sp.</title>
        <authorList>
            <person name="Chhetri G."/>
        </authorList>
    </citation>
    <scope>NUCLEOTIDE SEQUENCE [LARGE SCALE GENOMIC DNA]</scope>
    <source>
        <strain evidence="6 7">KVB11</strain>
    </source>
</reference>
<evidence type="ECO:0000259" key="4">
    <source>
        <dbReference type="Pfam" id="PF07715"/>
    </source>
</evidence>
<name>A0A5M6CGT4_9BACT</name>
<dbReference type="RefSeq" id="WP_150033832.1">
    <property type="nucleotide sequence ID" value="NZ_VWSH01000004.1"/>
</dbReference>
<feature type="domain" description="TonB-dependent receptor plug" evidence="4">
    <location>
        <begin position="129"/>
        <end position="219"/>
    </location>
</feature>
<keyword evidence="7" id="KW-1185">Reference proteome</keyword>
<dbReference type="Pfam" id="PF07715">
    <property type="entry name" value="Plug"/>
    <property type="match status" value="1"/>
</dbReference>
<dbReference type="InterPro" id="IPR037066">
    <property type="entry name" value="Plug_dom_sf"/>
</dbReference>
<evidence type="ECO:0000313" key="6">
    <source>
        <dbReference type="EMBL" id="KAA5532329.1"/>
    </source>
</evidence>
<dbReference type="InterPro" id="IPR041700">
    <property type="entry name" value="OMP_b-brl_3"/>
</dbReference>
<dbReference type="SUPFAM" id="SSF56935">
    <property type="entry name" value="Porins"/>
    <property type="match status" value="1"/>
</dbReference>
<dbReference type="InterPro" id="IPR036942">
    <property type="entry name" value="Beta-barrel_TonB_sf"/>
</dbReference>
<dbReference type="Gene3D" id="2.40.170.20">
    <property type="entry name" value="TonB-dependent receptor, beta-barrel domain"/>
    <property type="match status" value="1"/>
</dbReference>